<dbReference type="OrthoDB" id="5835829at2759"/>
<keyword evidence="3" id="KW-1185">Reference proteome</keyword>
<feature type="region of interest" description="Disordered" evidence="1">
    <location>
        <begin position="101"/>
        <end position="121"/>
    </location>
</feature>
<evidence type="ECO:0000256" key="1">
    <source>
        <dbReference type="SAM" id="MobiDB-lite"/>
    </source>
</evidence>
<protein>
    <submittedName>
        <fullName evidence="2">Uncharacterized protein</fullName>
    </submittedName>
</protein>
<dbReference type="SUPFAM" id="SSF53756">
    <property type="entry name" value="UDP-Glycosyltransferase/glycogen phosphorylase"/>
    <property type="match status" value="1"/>
</dbReference>
<proteinExistence type="predicted"/>
<dbReference type="AlphaFoldDB" id="A0A5J9WE12"/>
<dbReference type="Gramene" id="TVU45504">
    <property type="protein sequence ID" value="TVU45504"/>
    <property type="gene ID" value="EJB05_04993"/>
</dbReference>
<dbReference type="Proteomes" id="UP000324897">
    <property type="component" value="Chromosome 5"/>
</dbReference>
<name>A0A5J9WE12_9POAL</name>
<organism evidence="2 3">
    <name type="scientific">Eragrostis curvula</name>
    <name type="common">weeping love grass</name>
    <dbReference type="NCBI Taxonomy" id="38414"/>
    <lineage>
        <taxon>Eukaryota</taxon>
        <taxon>Viridiplantae</taxon>
        <taxon>Streptophyta</taxon>
        <taxon>Embryophyta</taxon>
        <taxon>Tracheophyta</taxon>
        <taxon>Spermatophyta</taxon>
        <taxon>Magnoliopsida</taxon>
        <taxon>Liliopsida</taxon>
        <taxon>Poales</taxon>
        <taxon>Poaceae</taxon>
        <taxon>PACMAD clade</taxon>
        <taxon>Chloridoideae</taxon>
        <taxon>Eragrostideae</taxon>
        <taxon>Eragrostidinae</taxon>
        <taxon>Eragrostis</taxon>
    </lineage>
</organism>
<sequence length="183" mass="19600">MLVPCAAGVAASAGRPADDSHVEHREAIAQSMSAAPKFEADQAAKDFATESASGESLIGRFVQTIARCKFVAMRSCPELEPDAFPLLTRLYGKPAVPLGLLPPQPDGTRGVSKNTEDDTTMRNDLDGSFDRDGVAGAVRAVAVAEEGRVFASNTRKLQEIVADRECHERCIDGFIQHLRSCAQ</sequence>
<feature type="non-terminal residue" evidence="2">
    <location>
        <position position="1"/>
    </location>
</feature>
<reference evidence="2 3" key="1">
    <citation type="journal article" date="2019" name="Sci. Rep.">
        <title>A high-quality genome of Eragrostis curvula grass provides insights into Poaceae evolution and supports new strategies to enhance forage quality.</title>
        <authorList>
            <person name="Carballo J."/>
            <person name="Santos B.A.C.M."/>
            <person name="Zappacosta D."/>
            <person name="Garbus I."/>
            <person name="Selva J.P."/>
            <person name="Gallo C.A."/>
            <person name="Diaz A."/>
            <person name="Albertini E."/>
            <person name="Caccamo M."/>
            <person name="Echenique V."/>
        </authorList>
    </citation>
    <scope>NUCLEOTIDE SEQUENCE [LARGE SCALE GENOMIC DNA]</scope>
    <source>
        <strain evidence="3">cv. Victoria</strain>
        <tissue evidence="2">Leaf</tissue>
    </source>
</reference>
<gene>
    <name evidence="2" type="ORF">EJB05_04993</name>
</gene>
<dbReference type="EMBL" id="RWGY01000004">
    <property type="protein sequence ID" value="TVU45504.1"/>
    <property type="molecule type" value="Genomic_DNA"/>
</dbReference>
<comment type="caution">
    <text evidence="2">The sequence shown here is derived from an EMBL/GenBank/DDBJ whole genome shotgun (WGS) entry which is preliminary data.</text>
</comment>
<accession>A0A5J9WE12</accession>
<evidence type="ECO:0000313" key="2">
    <source>
        <dbReference type="EMBL" id="TVU45504.1"/>
    </source>
</evidence>
<evidence type="ECO:0000313" key="3">
    <source>
        <dbReference type="Proteomes" id="UP000324897"/>
    </source>
</evidence>